<organism evidence="2 3">
    <name type="scientific">Methylobacterium crusticola</name>
    <dbReference type="NCBI Taxonomy" id="1697972"/>
    <lineage>
        <taxon>Bacteria</taxon>
        <taxon>Pseudomonadati</taxon>
        <taxon>Pseudomonadota</taxon>
        <taxon>Alphaproteobacteria</taxon>
        <taxon>Hyphomicrobiales</taxon>
        <taxon>Methylobacteriaceae</taxon>
        <taxon>Methylobacterium</taxon>
    </lineage>
</organism>
<evidence type="ECO:0000313" key="3">
    <source>
        <dbReference type="Proteomes" id="UP001055167"/>
    </source>
</evidence>
<sequence length="290" mass="32359">MISKWKSLKIIIGTFAVIAGCNASSMIQISDTVAIQTLKTQKIFPLKDIVSNLGEVKDPLFRTFVSEISNTIQIRYRIDEICSQKDSNNPTSGVIFIQTPLIISDTDEIINLLIDRLDASRAGFLVDSPWVKVVRTVAPACGLKIYFLWNERQFLIDQAVISNPVATAGYRADPIEGRAFADWAQAYEDVVLQQGNKPDSTETISKLRSSIPDDVIWLFTHSPQSTRGSFSVIALSAAQRLREKALMQYTEMVLHILAGQDLQSSRSSNFKTIADVYTADKLQNLRINMP</sequence>
<reference evidence="2" key="2">
    <citation type="submission" date="2021-08" db="EMBL/GenBank/DDBJ databases">
        <authorList>
            <person name="Tani A."/>
            <person name="Ola A."/>
            <person name="Ogura Y."/>
            <person name="Katsura K."/>
            <person name="Hayashi T."/>
        </authorList>
    </citation>
    <scope>NUCLEOTIDE SEQUENCE</scope>
    <source>
        <strain evidence="2">KCTC 52305</strain>
    </source>
</reference>
<proteinExistence type="predicted"/>
<evidence type="ECO:0000256" key="1">
    <source>
        <dbReference type="SAM" id="SignalP"/>
    </source>
</evidence>
<reference evidence="2" key="1">
    <citation type="journal article" date="2021" name="Front. Microbiol.">
        <title>Comprehensive Comparative Genomics and Phenotyping of Methylobacterium Species.</title>
        <authorList>
            <person name="Alessa O."/>
            <person name="Ogura Y."/>
            <person name="Fujitani Y."/>
            <person name="Takami H."/>
            <person name="Hayashi T."/>
            <person name="Sahin N."/>
            <person name="Tani A."/>
        </authorList>
    </citation>
    <scope>NUCLEOTIDE SEQUENCE</scope>
    <source>
        <strain evidence="2">KCTC 52305</strain>
    </source>
</reference>
<dbReference type="Proteomes" id="UP001055167">
    <property type="component" value="Unassembled WGS sequence"/>
</dbReference>
<accession>A0ABQ4R293</accession>
<dbReference type="RefSeq" id="WP_128566096.1">
    <property type="nucleotide sequence ID" value="NZ_BPQH01000012.1"/>
</dbReference>
<dbReference type="PROSITE" id="PS51257">
    <property type="entry name" value="PROKAR_LIPOPROTEIN"/>
    <property type="match status" value="1"/>
</dbReference>
<evidence type="ECO:0008006" key="4">
    <source>
        <dbReference type="Google" id="ProtNLM"/>
    </source>
</evidence>
<keyword evidence="1" id="KW-0732">Signal</keyword>
<evidence type="ECO:0000313" key="2">
    <source>
        <dbReference type="EMBL" id="GJD51275.1"/>
    </source>
</evidence>
<feature type="signal peptide" evidence="1">
    <location>
        <begin position="1"/>
        <end position="19"/>
    </location>
</feature>
<dbReference type="EMBL" id="BPQH01000012">
    <property type="protein sequence ID" value="GJD51275.1"/>
    <property type="molecule type" value="Genomic_DNA"/>
</dbReference>
<name>A0ABQ4R293_9HYPH</name>
<keyword evidence="3" id="KW-1185">Reference proteome</keyword>
<comment type="caution">
    <text evidence="2">The sequence shown here is derived from an EMBL/GenBank/DDBJ whole genome shotgun (WGS) entry which is preliminary data.</text>
</comment>
<feature type="chain" id="PRO_5045945612" description="TPM domain-containing protein" evidence="1">
    <location>
        <begin position="20"/>
        <end position="290"/>
    </location>
</feature>
<gene>
    <name evidence="2" type="ORF">OPKNFCMD_4028</name>
</gene>
<protein>
    <recommendedName>
        <fullName evidence="4">TPM domain-containing protein</fullName>
    </recommendedName>
</protein>